<dbReference type="AlphaFoldDB" id="A0A9P4UCG4"/>
<sequence>MTFKVEAANDADIGEILSIIFKCYRGKNEYINAVFPRALTEKGYQLNVERMLFIKSVAPSVFWEKVVIIETGEIVGGAMWNLCIQQKPPPYDIDGPPGTWETDDDKAYAQALQRSFAEDENKLWEENDLPLLGLAMMAISPDCQRKGAGSALLESGLKIADAKHAAGSNF</sequence>
<dbReference type="PANTHER" id="PTHR42791">
    <property type="entry name" value="GNAT FAMILY ACETYLTRANSFERASE"/>
    <property type="match status" value="1"/>
</dbReference>
<dbReference type="InterPro" id="IPR016181">
    <property type="entry name" value="Acyl_CoA_acyltransferase"/>
</dbReference>
<evidence type="ECO:0008006" key="3">
    <source>
        <dbReference type="Google" id="ProtNLM"/>
    </source>
</evidence>
<organism evidence="1 2">
    <name type="scientific">Karstenula rhodostoma CBS 690.94</name>
    <dbReference type="NCBI Taxonomy" id="1392251"/>
    <lineage>
        <taxon>Eukaryota</taxon>
        <taxon>Fungi</taxon>
        <taxon>Dikarya</taxon>
        <taxon>Ascomycota</taxon>
        <taxon>Pezizomycotina</taxon>
        <taxon>Dothideomycetes</taxon>
        <taxon>Pleosporomycetidae</taxon>
        <taxon>Pleosporales</taxon>
        <taxon>Massarineae</taxon>
        <taxon>Didymosphaeriaceae</taxon>
        <taxon>Karstenula</taxon>
    </lineage>
</organism>
<dbReference type="CDD" id="cd04301">
    <property type="entry name" value="NAT_SF"/>
    <property type="match status" value="1"/>
</dbReference>
<evidence type="ECO:0000313" key="2">
    <source>
        <dbReference type="Proteomes" id="UP000799764"/>
    </source>
</evidence>
<accession>A0A9P4UCG4</accession>
<dbReference type="SUPFAM" id="SSF55729">
    <property type="entry name" value="Acyl-CoA N-acyltransferases (Nat)"/>
    <property type="match status" value="1"/>
</dbReference>
<dbReference type="InterPro" id="IPR052523">
    <property type="entry name" value="Trichothecene_AcTrans"/>
</dbReference>
<dbReference type="EMBL" id="MU001500">
    <property type="protein sequence ID" value="KAF2445160.1"/>
    <property type="molecule type" value="Genomic_DNA"/>
</dbReference>
<evidence type="ECO:0000313" key="1">
    <source>
        <dbReference type="EMBL" id="KAF2445160.1"/>
    </source>
</evidence>
<dbReference type="Proteomes" id="UP000799764">
    <property type="component" value="Unassembled WGS sequence"/>
</dbReference>
<name>A0A9P4UCG4_9PLEO</name>
<dbReference type="OrthoDB" id="4738875at2759"/>
<comment type="caution">
    <text evidence="1">The sequence shown here is derived from an EMBL/GenBank/DDBJ whole genome shotgun (WGS) entry which is preliminary data.</text>
</comment>
<reference evidence="1" key="1">
    <citation type="journal article" date="2020" name="Stud. Mycol.">
        <title>101 Dothideomycetes genomes: a test case for predicting lifestyles and emergence of pathogens.</title>
        <authorList>
            <person name="Haridas S."/>
            <person name="Albert R."/>
            <person name="Binder M."/>
            <person name="Bloem J."/>
            <person name="Labutti K."/>
            <person name="Salamov A."/>
            <person name="Andreopoulos B."/>
            <person name="Baker S."/>
            <person name="Barry K."/>
            <person name="Bills G."/>
            <person name="Bluhm B."/>
            <person name="Cannon C."/>
            <person name="Castanera R."/>
            <person name="Culley D."/>
            <person name="Daum C."/>
            <person name="Ezra D."/>
            <person name="Gonzalez J."/>
            <person name="Henrissat B."/>
            <person name="Kuo A."/>
            <person name="Liang C."/>
            <person name="Lipzen A."/>
            <person name="Lutzoni F."/>
            <person name="Magnuson J."/>
            <person name="Mondo S."/>
            <person name="Nolan M."/>
            <person name="Ohm R."/>
            <person name="Pangilinan J."/>
            <person name="Park H.-J."/>
            <person name="Ramirez L."/>
            <person name="Alfaro M."/>
            <person name="Sun H."/>
            <person name="Tritt A."/>
            <person name="Yoshinaga Y."/>
            <person name="Zwiers L.-H."/>
            <person name="Turgeon B."/>
            <person name="Goodwin S."/>
            <person name="Spatafora J."/>
            <person name="Crous P."/>
            <person name="Grigoriev I."/>
        </authorList>
    </citation>
    <scope>NUCLEOTIDE SEQUENCE</scope>
    <source>
        <strain evidence="1">CBS 690.94</strain>
    </source>
</reference>
<dbReference type="Gene3D" id="3.40.630.30">
    <property type="match status" value="1"/>
</dbReference>
<keyword evidence="2" id="KW-1185">Reference proteome</keyword>
<proteinExistence type="predicted"/>
<dbReference type="PANTHER" id="PTHR42791:SF14">
    <property type="entry name" value="N-ACETYLTRANSFERASE DOMAIN-CONTAINING PROTEIN"/>
    <property type="match status" value="1"/>
</dbReference>
<protein>
    <recommendedName>
        <fullName evidence="3">N-acetyltransferase domain-containing protein</fullName>
    </recommendedName>
</protein>
<gene>
    <name evidence="1" type="ORF">P171DRAFT_387954</name>
</gene>